<proteinExistence type="inferred from homology"/>
<comment type="similarity">
    <text evidence="1">Belongs to the UPF0696 family.</text>
</comment>
<dbReference type="InterPro" id="IPR023398">
    <property type="entry name" value="TIF_eIF4e-like"/>
</dbReference>
<evidence type="ECO:0000313" key="3">
    <source>
        <dbReference type="Proteomes" id="UP001174997"/>
    </source>
</evidence>
<keyword evidence="3" id="KW-1185">Reference proteome</keyword>
<dbReference type="SUPFAM" id="SSF55418">
    <property type="entry name" value="eIF4e-like"/>
    <property type="match status" value="1"/>
</dbReference>
<dbReference type="Pfam" id="PF08939">
    <property type="entry name" value="Bles03"/>
    <property type="match status" value="1"/>
</dbReference>
<name>A0AA39ZFN5_9PEZI</name>
<dbReference type="InterPro" id="IPR015034">
    <property type="entry name" value="Bles03"/>
</dbReference>
<organism evidence="2 3">
    <name type="scientific">Cercophora samala</name>
    <dbReference type="NCBI Taxonomy" id="330535"/>
    <lineage>
        <taxon>Eukaryota</taxon>
        <taxon>Fungi</taxon>
        <taxon>Dikarya</taxon>
        <taxon>Ascomycota</taxon>
        <taxon>Pezizomycotina</taxon>
        <taxon>Sordariomycetes</taxon>
        <taxon>Sordariomycetidae</taxon>
        <taxon>Sordariales</taxon>
        <taxon>Lasiosphaeriaceae</taxon>
        <taxon>Cercophora</taxon>
    </lineage>
</organism>
<dbReference type="Proteomes" id="UP001174997">
    <property type="component" value="Unassembled WGS sequence"/>
</dbReference>
<evidence type="ECO:0000313" key="2">
    <source>
        <dbReference type="EMBL" id="KAK0669755.1"/>
    </source>
</evidence>
<reference evidence="2" key="1">
    <citation type="submission" date="2023-06" db="EMBL/GenBank/DDBJ databases">
        <title>Genome-scale phylogeny and comparative genomics of the fungal order Sordariales.</title>
        <authorList>
            <consortium name="Lawrence Berkeley National Laboratory"/>
            <person name="Hensen N."/>
            <person name="Bonometti L."/>
            <person name="Westerberg I."/>
            <person name="Brannstrom I.O."/>
            <person name="Guillou S."/>
            <person name="Cros-Aarteil S."/>
            <person name="Calhoun S."/>
            <person name="Haridas S."/>
            <person name="Kuo A."/>
            <person name="Mondo S."/>
            <person name="Pangilinan J."/>
            <person name="Riley R."/>
            <person name="Labutti K."/>
            <person name="Andreopoulos B."/>
            <person name="Lipzen A."/>
            <person name="Chen C."/>
            <person name="Yanf M."/>
            <person name="Daum C."/>
            <person name="Ng V."/>
            <person name="Clum A."/>
            <person name="Steindorff A."/>
            <person name="Ohm R."/>
            <person name="Martin F."/>
            <person name="Silar P."/>
            <person name="Natvig D."/>
            <person name="Lalanne C."/>
            <person name="Gautier V."/>
            <person name="Ament-Velasquez S.L."/>
            <person name="Kruys A."/>
            <person name="Hutchinson M.I."/>
            <person name="Powell A.J."/>
            <person name="Barry K."/>
            <person name="Miller A.N."/>
            <person name="Grigoriev I.V."/>
            <person name="Debuchy R."/>
            <person name="Gladieux P."/>
            <person name="Thoren M.H."/>
            <person name="Johannesson H."/>
        </authorList>
    </citation>
    <scope>NUCLEOTIDE SEQUENCE</scope>
    <source>
        <strain evidence="2">CBS 307.81</strain>
    </source>
</reference>
<protein>
    <recommendedName>
        <fullName evidence="4">DUF1917-domain-containing protein</fullName>
    </recommendedName>
</protein>
<gene>
    <name evidence="2" type="ORF">QBC41DRAFT_319192</name>
</gene>
<dbReference type="PANTHER" id="PTHR31977:SF1">
    <property type="entry name" value="UPF0696 PROTEIN C11ORF68"/>
    <property type="match status" value="1"/>
</dbReference>
<dbReference type="EMBL" id="JAULSY010000039">
    <property type="protein sequence ID" value="KAK0669755.1"/>
    <property type="molecule type" value="Genomic_DNA"/>
</dbReference>
<sequence length="306" mass="34700">MDNSDDSDFYGSPKTISKLKSRVAAYNTSSYWSSQEARTKLIISRITASESTSHSPPAAGRLHNAYSEIPHAAYQLTESIPQFLARLPPATTNYRPGLEWIFIANPYLPPHPRSDHSRFMKAGRERLDLFKSFIEKTTAAYPNSPLVAKRHIAVARKEAIEDLKQLAVECCETSGKWMLFPDVAFVNETWEKVARAVANNQLGTAAKVATRMPTGYDDGHGEKKDRLICVYTENFTDKDDVARVLKRMKELELVKQGPGAKLIYYKPDAWTELGIYGENEWGIKASMYNSKEIFEYIKEVTEKRTF</sequence>
<comment type="caution">
    <text evidence="2">The sequence shown here is derived from an EMBL/GenBank/DDBJ whole genome shotgun (WGS) entry which is preliminary data.</text>
</comment>
<evidence type="ECO:0008006" key="4">
    <source>
        <dbReference type="Google" id="ProtNLM"/>
    </source>
</evidence>
<dbReference type="AlphaFoldDB" id="A0AA39ZFN5"/>
<accession>A0AA39ZFN5</accession>
<evidence type="ECO:0000256" key="1">
    <source>
        <dbReference type="ARBA" id="ARBA00010568"/>
    </source>
</evidence>
<dbReference type="Gene3D" id="3.30.760.10">
    <property type="entry name" value="RNA Cap, Translation Initiation Factor Eif4e"/>
    <property type="match status" value="1"/>
</dbReference>
<dbReference type="PANTHER" id="PTHR31977">
    <property type="entry name" value="UPF0696 PROTEIN C11ORF68"/>
    <property type="match status" value="1"/>
</dbReference>